<organism evidence="8 9">
    <name type="scientific">Acanthaster planci</name>
    <name type="common">Crown-of-thorns starfish</name>
    <dbReference type="NCBI Taxonomy" id="133434"/>
    <lineage>
        <taxon>Eukaryota</taxon>
        <taxon>Metazoa</taxon>
        <taxon>Echinodermata</taxon>
        <taxon>Eleutherozoa</taxon>
        <taxon>Asterozoa</taxon>
        <taxon>Asteroidea</taxon>
        <taxon>Valvatacea</taxon>
        <taxon>Valvatida</taxon>
        <taxon>Acanthasteridae</taxon>
        <taxon>Acanthaster</taxon>
    </lineage>
</organism>
<feature type="domain" description="G-protein coupled receptors family 1 profile" evidence="7">
    <location>
        <begin position="54"/>
        <end position="313"/>
    </location>
</feature>
<evidence type="ECO:0000256" key="4">
    <source>
        <dbReference type="ARBA" id="ARBA00023136"/>
    </source>
</evidence>
<dbReference type="PROSITE" id="PS50262">
    <property type="entry name" value="G_PROTEIN_RECEP_F1_2"/>
    <property type="match status" value="1"/>
</dbReference>
<comment type="subcellular location">
    <subcellularLocation>
        <location evidence="1">Membrane</location>
    </subcellularLocation>
</comment>
<keyword evidence="8" id="KW-1185">Reference proteome</keyword>
<dbReference type="InterPro" id="IPR017452">
    <property type="entry name" value="GPCR_Rhodpsn_7TM"/>
</dbReference>
<feature type="region of interest" description="Disordered" evidence="5">
    <location>
        <begin position="356"/>
        <end position="378"/>
    </location>
</feature>
<keyword evidence="4 6" id="KW-0472">Membrane</keyword>
<feature type="transmembrane region" description="Helical" evidence="6">
    <location>
        <begin position="203"/>
        <end position="223"/>
    </location>
</feature>
<dbReference type="KEGG" id="aplc:110973208"/>
<gene>
    <name evidence="9" type="primary">LOC110973208</name>
</gene>
<dbReference type="RefSeq" id="XP_022079550.1">
    <property type="nucleotide sequence ID" value="XM_022223858.1"/>
</dbReference>
<dbReference type="Pfam" id="PF00001">
    <property type="entry name" value="7tm_1"/>
    <property type="match status" value="1"/>
</dbReference>
<dbReference type="Proteomes" id="UP000694845">
    <property type="component" value="Unplaced"/>
</dbReference>
<feature type="compositionally biased region" description="Polar residues" evidence="5">
    <location>
        <begin position="362"/>
        <end position="378"/>
    </location>
</feature>
<reference evidence="9" key="1">
    <citation type="submission" date="2025-08" db="UniProtKB">
        <authorList>
            <consortium name="RefSeq"/>
        </authorList>
    </citation>
    <scope>IDENTIFICATION</scope>
</reference>
<dbReference type="GO" id="GO:0004930">
    <property type="term" value="F:G protein-coupled receptor activity"/>
    <property type="evidence" value="ECO:0007669"/>
    <property type="project" value="InterPro"/>
</dbReference>
<keyword evidence="3 6" id="KW-1133">Transmembrane helix</keyword>
<sequence length="378" mass="42707">MEASTAAYLNGEVMVTVPANSEQVMTPTMTLPERGNFSFALFFFVVLSSLGMVGNAVVCLVMLRNRKVFNSTTNKLIIHQSTIDSFGSIIFLTRRFALITPPVPAGFLTRLYCRIWWSEWVQYSMFVTSTYNLAAISAERYLATCHPVRHRNMFSPCRLKLLLLVPWLAGWLPAAHVVVLSFYDSETLDCGIAWPSLEAQAAGGVLIFLQEMVIPLTIMVFTYSRITWSLQQRSRVRQGENNAAAREMFSKANRNVTITLIVVAVFFVVCWLPNEVYYLLYNLSLQPNFINDPVYEVTSVFVVLNLCINPFIYAFAYERFRKKLLEMLCCRYWSVRRINVLENRTGVQASTVPMVSGGPSKTIHTNKAGSSTQGTEVA</sequence>
<protein>
    <submittedName>
        <fullName evidence="9">Somatostatin receptor type 2-like</fullName>
    </submittedName>
</protein>
<dbReference type="CDD" id="cd00637">
    <property type="entry name" value="7tm_classA_rhodopsin-like"/>
    <property type="match status" value="1"/>
</dbReference>
<evidence type="ECO:0000259" key="7">
    <source>
        <dbReference type="PROSITE" id="PS50262"/>
    </source>
</evidence>
<dbReference type="OrthoDB" id="2132067at2759"/>
<feature type="transmembrane region" description="Helical" evidence="6">
    <location>
        <begin position="161"/>
        <end position="183"/>
    </location>
</feature>
<keyword evidence="2 6" id="KW-0812">Transmembrane</keyword>
<dbReference type="GeneID" id="110973208"/>
<accession>A0A8B7XHZ8</accession>
<evidence type="ECO:0000256" key="5">
    <source>
        <dbReference type="SAM" id="MobiDB-lite"/>
    </source>
</evidence>
<feature type="transmembrane region" description="Helical" evidence="6">
    <location>
        <begin position="294"/>
        <end position="317"/>
    </location>
</feature>
<evidence type="ECO:0000313" key="8">
    <source>
        <dbReference type="Proteomes" id="UP000694845"/>
    </source>
</evidence>
<dbReference type="Gene3D" id="1.20.1070.10">
    <property type="entry name" value="Rhodopsin 7-helix transmembrane proteins"/>
    <property type="match status" value="1"/>
</dbReference>
<dbReference type="PRINTS" id="PR00237">
    <property type="entry name" value="GPCRRHODOPSN"/>
</dbReference>
<feature type="transmembrane region" description="Helical" evidence="6">
    <location>
        <begin position="256"/>
        <end position="274"/>
    </location>
</feature>
<proteinExistence type="predicted"/>
<feature type="transmembrane region" description="Helical" evidence="6">
    <location>
        <begin position="39"/>
        <end position="63"/>
    </location>
</feature>
<dbReference type="PANTHER" id="PTHR45698:SF1">
    <property type="entry name" value="TRACE AMINE-ASSOCIATED RECEPTOR 13C-LIKE"/>
    <property type="match status" value="1"/>
</dbReference>
<dbReference type="AlphaFoldDB" id="A0A8B7XHZ8"/>
<dbReference type="PANTHER" id="PTHR45698">
    <property type="entry name" value="TRACE AMINE-ASSOCIATED RECEPTOR 19N-RELATED"/>
    <property type="match status" value="1"/>
</dbReference>
<dbReference type="GO" id="GO:0016020">
    <property type="term" value="C:membrane"/>
    <property type="evidence" value="ECO:0007669"/>
    <property type="project" value="UniProtKB-SubCell"/>
</dbReference>
<evidence type="ECO:0000256" key="6">
    <source>
        <dbReference type="SAM" id="Phobius"/>
    </source>
</evidence>
<evidence type="ECO:0000256" key="3">
    <source>
        <dbReference type="ARBA" id="ARBA00022989"/>
    </source>
</evidence>
<evidence type="ECO:0000313" key="9">
    <source>
        <dbReference type="RefSeq" id="XP_022079550.1"/>
    </source>
</evidence>
<name>A0A8B7XHZ8_ACAPL</name>
<dbReference type="SUPFAM" id="SSF81321">
    <property type="entry name" value="Family A G protein-coupled receptor-like"/>
    <property type="match status" value="1"/>
</dbReference>
<dbReference type="InterPro" id="IPR000276">
    <property type="entry name" value="GPCR_Rhodpsn"/>
</dbReference>
<evidence type="ECO:0000256" key="1">
    <source>
        <dbReference type="ARBA" id="ARBA00004370"/>
    </source>
</evidence>
<evidence type="ECO:0000256" key="2">
    <source>
        <dbReference type="ARBA" id="ARBA00022692"/>
    </source>
</evidence>
<dbReference type="OMA" id="AFAYERF"/>